<feature type="domain" description="Histidine kinase" evidence="15">
    <location>
        <begin position="237"/>
        <end position="451"/>
    </location>
</feature>
<organism evidence="17 18">
    <name type="scientific">Vibrio owensii CAIM 1854 = LMG 25443</name>
    <dbReference type="NCBI Taxonomy" id="1229493"/>
    <lineage>
        <taxon>Bacteria</taxon>
        <taxon>Pseudomonadati</taxon>
        <taxon>Pseudomonadota</taxon>
        <taxon>Gammaproteobacteria</taxon>
        <taxon>Vibrionales</taxon>
        <taxon>Vibrionaceae</taxon>
        <taxon>Vibrio</taxon>
    </lineage>
</organism>
<dbReference type="PROSITE" id="PS50885">
    <property type="entry name" value="HAMP"/>
    <property type="match status" value="1"/>
</dbReference>
<dbReference type="Proteomes" id="UP000031586">
    <property type="component" value="Unassembled WGS sequence"/>
</dbReference>
<evidence type="ECO:0000256" key="4">
    <source>
        <dbReference type="ARBA" id="ARBA00022519"/>
    </source>
</evidence>
<keyword evidence="12 14" id="KW-0902">Two-component regulatory system</keyword>
<evidence type="ECO:0000256" key="3">
    <source>
        <dbReference type="ARBA" id="ARBA00022475"/>
    </source>
</evidence>
<name>A0A0C1Z3T0_9VIBR</name>
<dbReference type="Pfam" id="PF00672">
    <property type="entry name" value="HAMP"/>
    <property type="match status" value="1"/>
</dbReference>
<comment type="catalytic activity">
    <reaction evidence="1 14">
        <text>ATP + protein L-histidine = ADP + protein N-phospho-L-histidine.</text>
        <dbReference type="EC" id="2.7.13.3"/>
    </reaction>
</comment>
<dbReference type="PROSITE" id="PS50109">
    <property type="entry name" value="HIS_KIN"/>
    <property type="match status" value="1"/>
</dbReference>
<feature type="transmembrane region" description="Helical" evidence="14">
    <location>
        <begin position="152"/>
        <end position="170"/>
    </location>
</feature>
<evidence type="ECO:0000256" key="9">
    <source>
        <dbReference type="ARBA" id="ARBA00022777"/>
    </source>
</evidence>
<evidence type="ECO:0000256" key="5">
    <source>
        <dbReference type="ARBA" id="ARBA00022553"/>
    </source>
</evidence>
<evidence type="ECO:0000256" key="7">
    <source>
        <dbReference type="ARBA" id="ARBA00022692"/>
    </source>
</evidence>
<dbReference type="InterPro" id="IPR006290">
    <property type="entry name" value="CztS_silS_copS"/>
</dbReference>
<dbReference type="InterPro" id="IPR005467">
    <property type="entry name" value="His_kinase_dom"/>
</dbReference>
<dbReference type="Pfam" id="PF00512">
    <property type="entry name" value="HisKA"/>
    <property type="match status" value="1"/>
</dbReference>
<dbReference type="Pfam" id="PF21085">
    <property type="entry name" value="CusS"/>
    <property type="match status" value="1"/>
</dbReference>
<gene>
    <name evidence="17" type="ORF">H735_23395</name>
</gene>
<dbReference type="Gene3D" id="3.30.565.10">
    <property type="entry name" value="Histidine kinase-like ATPase, C-terminal domain"/>
    <property type="match status" value="1"/>
</dbReference>
<keyword evidence="11 14" id="KW-1133">Transmembrane helix</keyword>
<keyword evidence="13 14" id="KW-0472">Membrane</keyword>
<keyword evidence="4 14" id="KW-0997">Cell inner membrane</keyword>
<evidence type="ECO:0000256" key="8">
    <source>
        <dbReference type="ARBA" id="ARBA00022741"/>
    </source>
</evidence>
<dbReference type="Pfam" id="PF02518">
    <property type="entry name" value="HATPase_c"/>
    <property type="match status" value="1"/>
</dbReference>
<dbReference type="GO" id="GO:0005886">
    <property type="term" value="C:plasma membrane"/>
    <property type="evidence" value="ECO:0007669"/>
    <property type="project" value="UniProtKB-SubCell"/>
</dbReference>
<reference evidence="17 18" key="1">
    <citation type="submission" date="2014-07" db="EMBL/GenBank/DDBJ databases">
        <title>Unique and conserved regions in Vibrio harveyi and related species in comparison with the shrimp pathogen Vibrio harveyi CAIM 1792.</title>
        <authorList>
            <person name="Espinoza-Valles I."/>
            <person name="Vora G."/>
            <person name="Leekitcharoenphon P."/>
            <person name="Ussery D."/>
            <person name="Hoj L."/>
            <person name="Gomez-Gil B."/>
        </authorList>
    </citation>
    <scope>NUCLEOTIDE SEQUENCE [LARGE SCALE GENOMIC DNA]</scope>
    <source>
        <strain evidence="18">CAIM 1854 / LMG 25443</strain>
    </source>
</reference>
<dbReference type="EMBL" id="JPRD01000048">
    <property type="protein sequence ID" value="KIF50809.1"/>
    <property type="molecule type" value="Genomic_DNA"/>
</dbReference>
<sequence>MFKRPANLSMQNKLVLMFVGTTLVVYLALAFILYYTIERHFFTQDYNEMVSKYNAIEKTMMVSPESAYLLIDNSSAYMWAFEEGEQTYKNSTLSIPNKLSLTLSSPQILNQNNAIEWHEDSLDIRAFAFKAKDVTVVIGTSINHHILFLNKLGWILFWSLGFAFLASALYSRTIVNRGLRPILTLNKHIQHITPEQLDIRIDPETLPIELRELAIKHNAMLDRLQTGFHRLSEFSSDIAHELKTPLTNITTQNQVILGAARSSEEYQEAIASTLEELERITKTINDLLYIAKAENKLIHRHNERFAAHEQVAHLIEYFEILVEDSALAITTSGEAMLYMDRNMFERAISNLLSNAIRHAYDETTISVDIEQVGELVKITVSNVGEVIPKQNLPYLFDRFYRVDKSRQHSGSVGAGLGLSITQSIVHAYDGSISVTSEDGQTQFCLILPAAKADSAVESLPQETL</sequence>
<dbReference type="GO" id="GO:0005524">
    <property type="term" value="F:ATP binding"/>
    <property type="evidence" value="ECO:0007669"/>
    <property type="project" value="UniProtKB-KW"/>
</dbReference>
<evidence type="ECO:0000259" key="15">
    <source>
        <dbReference type="PROSITE" id="PS50109"/>
    </source>
</evidence>
<dbReference type="NCBIfam" id="TIGR01386">
    <property type="entry name" value="cztS_silS_copS"/>
    <property type="match status" value="1"/>
</dbReference>
<dbReference type="FunFam" id="1.10.287.130:FF:000001">
    <property type="entry name" value="Two-component sensor histidine kinase"/>
    <property type="match status" value="1"/>
</dbReference>
<evidence type="ECO:0000256" key="12">
    <source>
        <dbReference type="ARBA" id="ARBA00023012"/>
    </source>
</evidence>
<dbReference type="RefSeq" id="WP_020193973.1">
    <property type="nucleotide sequence ID" value="NZ_BAOH01000002.1"/>
</dbReference>
<dbReference type="CDD" id="cd00082">
    <property type="entry name" value="HisKA"/>
    <property type="match status" value="1"/>
</dbReference>
<dbReference type="SMART" id="SM00388">
    <property type="entry name" value="HisKA"/>
    <property type="match status" value="1"/>
</dbReference>
<evidence type="ECO:0000259" key="16">
    <source>
        <dbReference type="PROSITE" id="PS50885"/>
    </source>
</evidence>
<dbReference type="InterPro" id="IPR036097">
    <property type="entry name" value="HisK_dim/P_sf"/>
</dbReference>
<dbReference type="InterPro" id="IPR003661">
    <property type="entry name" value="HisK_dim/P_dom"/>
</dbReference>
<dbReference type="SUPFAM" id="SSF47384">
    <property type="entry name" value="Homodimeric domain of signal transducing histidine kinase"/>
    <property type="match status" value="1"/>
</dbReference>
<evidence type="ECO:0000256" key="1">
    <source>
        <dbReference type="ARBA" id="ARBA00000085"/>
    </source>
</evidence>
<dbReference type="CDD" id="cd06225">
    <property type="entry name" value="HAMP"/>
    <property type="match status" value="1"/>
</dbReference>
<feature type="transmembrane region" description="Helical" evidence="14">
    <location>
        <begin position="14"/>
        <end position="37"/>
    </location>
</feature>
<dbReference type="InterPro" id="IPR003660">
    <property type="entry name" value="HAMP_dom"/>
</dbReference>
<dbReference type="PATRIC" id="fig|1229493.5.peg.4083"/>
<dbReference type="SMART" id="SM00304">
    <property type="entry name" value="HAMP"/>
    <property type="match status" value="1"/>
</dbReference>
<dbReference type="PANTHER" id="PTHR45436">
    <property type="entry name" value="SENSOR HISTIDINE KINASE YKOH"/>
    <property type="match status" value="1"/>
</dbReference>
<evidence type="ECO:0000256" key="2">
    <source>
        <dbReference type="ARBA" id="ARBA00004429"/>
    </source>
</evidence>
<dbReference type="InterPro" id="IPR004358">
    <property type="entry name" value="Sig_transdc_His_kin-like_C"/>
</dbReference>
<comment type="function">
    <text evidence="14">Member of a two-component regulatory system.</text>
</comment>
<evidence type="ECO:0000256" key="10">
    <source>
        <dbReference type="ARBA" id="ARBA00022840"/>
    </source>
</evidence>
<keyword evidence="5" id="KW-0597">Phosphoprotein</keyword>
<dbReference type="GO" id="GO:0000155">
    <property type="term" value="F:phosphorelay sensor kinase activity"/>
    <property type="evidence" value="ECO:0007669"/>
    <property type="project" value="InterPro"/>
</dbReference>
<evidence type="ECO:0000256" key="11">
    <source>
        <dbReference type="ARBA" id="ARBA00022989"/>
    </source>
</evidence>
<keyword evidence="8 14" id="KW-0547">Nucleotide-binding</keyword>
<keyword evidence="9 14" id="KW-0418">Kinase</keyword>
<proteinExistence type="predicted"/>
<dbReference type="PRINTS" id="PR00344">
    <property type="entry name" value="BCTRLSENSOR"/>
</dbReference>
<keyword evidence="10 14" id="KW-0067">ATP-binding</keyword>
<dbReference type="SUPFAM" id="SSF55874">
    <property type="entry name" value="ATPase domain of HSP90 chaperone/DNA topoisomerase II/histidine kinase"/>
    <property type="match status" value="1"/>
</dbReference>
<dbReference type="Gene3D" id="1.10.287.130">
    <property type="match status" value="1"/>
</dbReference>
<dbReference type="InterPro" id="IPR036890">
    <property type="entry name" value="HATPase_C_sf"/>
</dbReference>
<dbReference type="EC" id="2.7.13.3" evidence="14"/>
<keyword evidence="6 14" id="KW-0808">Transferase</keyword>
<dbReference type="PANTHER" id="PTHR45436:SF15">
    <property type="entry name" value="SENSOR HISTIDINE KINASE CUSS"/>
    <property type="match status" value="1"/>
</dbReference>
<comment type="subcellular location">
    <subcellularLocation>
        <location evidence="2">Cell inner membrane</location>
        <topology evidence="2">Multi-pass membrane protein</topology>
    </subcellularLocation>
</comment>
<dbReference type="Gene3D" id="6.10.340.10">
    <property type="match status" value="1"/>
</dbReference>
<accession>A0A0C1Z3T0</accession>
<keyword evidence="3 14" id="KW-1003">Cell membrane</keyword>
<evidence type="ECO:0000313" key="18">
    <source>
        <dbReference type="Proteomes" id="UP000031586"/>
    </source>
</evidence>
<dbReference type="InterPro" id="IPR048590">
    <property type="entry name" value="CusS-like_sensor"/>
</dbReference>
<protein>
    <recommendedName>
        <fullName evidence="14">Sensor protein</fullName>
        <ecNumber evidence="14">2.7.13.3</ecNumber>
    </recommendedName>
</protein>
<comment type="caution">
    <text evidence="17">The sequence shown here is derived from an EMBL/GenBank/DDBJ whole genome shotgun (WGS) entry which is preliminary data.</text>
</comment>
<dbReference type="FunFam" id="3.30.565.10:FF:000006">
    <property type="entry name" value="Sensor histidine kinase WalK"/>
    <property type="match status" value="1"/>
</dbReference>
<evidence type="ECO:0000256" key="13">
    <source>
        <dbReference type="ARBA" id="ARBA00023136"/>
    </source>
</evidence>
<keyword evidence="7 14" id="KW-0812">Transmembrane</keyword>
<dbReference type="InterPro" id="IPR050428">
    <property type="entry name" value="TCS_sensor_his_kinase"/>
</dbReference>
<dbReference type="SMART" id="SM00387">
    <property type="entry name" value="HATPase_c"/>
    <property type="match status" value="1"/>
</dbReference>
<evidence type="ECO:0000256" key="6">
    <source>
        <dbReference type="ARBA" id="ARBA00022679"/>
    </source>
</evidence>
<dbReference type="AlphaFoldDB" id="A0A0C1Z3T0"/>
<evidence type="ECO:0000256" key="14">
    <source>
        <dbReference type="RuleBase" id="RU364088"/>
    </source>
</evidence>
<feature type="domain" description="HAMP" evidence="16">
    <location>
        <begin position="176"/>
        <end position="229"/>
    </location>
</feature>
<evidence type="ECO:0000313" key="17">
    <source>
        <dbReference type="EMBL" id="KIF50809.1"/>
    </source>
</evidence>
<dbReference type="InterPro" id="IPR003594">
    <property type="entry name" value="HATPase_dom"/>
</dbReference>